<dbReference type="EMBL" id="VDMB01000001">
    <property type="protein sequence ID" value="TYT76075.1"/>
    <property type="molecule type" value="Genomic_DNA"/>
</dbReference>
<comment type="caution">
    <text evidence="8">The sequence shown here is derived from an EMBL/GenBank/DDBJ whole genome shotgun (WGS) entry which is preliminary data.</text>
</comment>
<dbReference type="OrthoDB" id="5428110at2"/>
<dbReference type="CDD" id="cd18773">
    <property type="entry name" value="PDC1_HK_sensor"/>
    <property type="match status" value="1"/>
</dbReference>
<comment type="subcellular location">
    <subcellularLocation>
        <location evidence="1">Cell membrane</location>
        <topology evidence="1">Multi-pass membrane protein</topology>
    </subcellularLocation>
</comment>
<dbReference type="GO" id="GO:0005886">
    <property type="term" value="C:plasma membrane"/>
    <property type="evidence" value="ECO:0007669"/>
    <property type="project" value="UniProtKB-SubCell"/>
</dbReference>
<dbReference type="InterPro" id="IPR029151">
    <property type="entry name" value="Sensor-like_sf"/>
</dbReference>
<evidence type="ECO:0000259" key="7">
    <source>
        <dbReference type="Pfam" id="PF02743"/>
    </source>
</evidence>
<dbReference type="Gene3D" id="3.30.450.20">
    <property type="entry name" value="PAS domain"/>
    <property type="match status" value="1"/>
</dbReference>
<dbReference type="Proteomes" id="UP000321899">
    <property type="component" value="Unassembled WGS sequence"/>
</dbReference>
<dbReference type="RefSeq" id="WP_139445076.1">
    <property type="nucleotide sequence ID" value="NZ_VDMB01000001.1"/>
</dbReference>
<reference evidence="8 9" key="1">
    <citation type="submission" date="2019-06" db="EMBL/GenBank/DDBJ databases">
        <title>Desulfobotulus mexicanus sp. nov., a novel sulfate-reducing bacterium isolated from the sediment of an alkaline crater lake in Mexico.</title>
        <authorList>
            <person name="Hirschler-Rea A."/>
        </authorList>
    </citation>
    <scope>NUCLEOTIDE SEQUENCE [LARGE SCALE GENOMIC DNA]</scope>
    <source>
        <strain evidence="8 9">PAR22N</strain>
    </source>
</reference>
<evidence type="ECO:0000256" key="3">
    <source>
        <dbReference type="ARBA" id="ARBA00022692"/>
    </source>
</evidence>
<evidence type="ECO:0000256" key="4">
    <source>
        <dbReference type="ARBA" id="ARBA00022989"/>
    </source>
</evidence>
<proteinExistence type="predicted"/>
<dbReference type="Pfam" id="PF02743">
    <property type="entry name" value="dCache_1"/>
    <property type="match status" value="1"/>
</dbReference>
<feature type="transmembrane region" description="Helical" evidence="6">
    <location>
        <begin position="12"/>
        <end position="32"/>
    </location>
</feature>
<keyword evidence="9" id="KW-1185">Reference proteome</keyword>
<evidence type="ECO:0000313" key="9">
    <source>
        <dbReference type="Proteomes" id="UP000321899"/>
    </source>
</evidence>
<name>A0A5Q4VEK3_9BACT</name>
<feature type="domain" description="Cache" evidence="7">
    <location>
        <begin position="44"/>
        <end position="209"/>
    </location>
</feature>
<organism evidence="8 9">
    <name type="scientific">Desulfobotulus mexicanus</name>
    <dbReference type="NCBI Taxonomy" id="2586642"/>
    <lineage>
        <taxon>Bacteria</taxon>
        <taxon>Pseudomonadati</taxon>
        <taxon>Thermodesulfobacteriota</taxon>
        <taxon>Desulfobacteria</taxon>
        <taxon>Desulfobacterales</taxon>
        <taxon>Desulfobacteraceae</taxon>
        <taxon>Desulfobotulus</taxon>
    </lineage>
</organism>
<dbReference type="SUPFAM" id="SSF103190">
    <property type="entry name" value="Sensory domain-like"/>
    <property type="match status" value="1"/>
</dbReference>
<evidence type="ECO:0000256" key="2">
    <source>
        <dbReference type="ARBA" id="ARBA00022475"/>
    </source>
</evidence>
<keyword evidence="4 6" id="KW-1133">Transmembrane helix</keyword>
<evidence type="ECO:0000256" key="6">
    <source>
        <dbReference type="SAM" id="Phobius"/>
    </source>
</evidence>
<sequence length="210" mass="22876">MKLNIHSISFRLICIALLSVTIPLLAIGILAVSRSTSAFTHAAAENTRDVARDLASLVDNMLTAEIRLTAIYAADETTVDLARALADNDSQSVEISRKRVFESLKKQFERMGSNYQGIFMADQQGNIFTGILADGREYRGISIATNPDFIRTKQTGESFAGKLLRSAATGELILPVISPIVSENGQFIGAFSIIIKADYLTQIVSQRTFG</sequence>
<gene>
    <name evidence="8" type="ORF">FIM25_00530</name>
</gene>
<keyword evidence="5 6" id="KW-0472">Membrane</keyword>
<evidence type="ECO:0000256" key="1">
    <source>
        <dbReference type="ARBA" id="ARBA00004651"/>
    </source>
</evidence>
<keyword evidence="2" id="KW-1003">Cell membrane</keyword>
<keyword evidence="3 6" id="KW-0812">Transmembrane</keyword>
<evidence type="ECO:0000313" key="8">
    <source>
        <dbReference type="EMBL" id="TYT76075.1"/>
    </source>
</evidence>
<evidence type="ECO:0000256" key="5">
    <source>
        <dbReference type="ARBA" id="ARBA00023136"/>
    </source>
</evidence>
<protein>
    <recommendedName>
        <fullName evidence="7">Cache domain-containing protein</fullName>
    </recommendedName>
</protein>
<dbReference type="AlphaFoldDB" id="A0A5Q4VEK3"/>
<accession>A0A5Q4VEK3</accession>
<dbReference type="InterPro" id="IPR033479">
    <property type="entry name" value="dCache_1"/>
</dbReference>